<dbReference type="InterPro" id="IPR013324">
    <property type="entry name" value="RNA_pol_sigma_r3/r4-like"/>
</dbReference>
<dbReference type="GO" id="GO:0016987">
    <property type="term" value="F:sigma factor activity"/>
    <property type="evidence" value="ECO:0007669"/>
    <property type="project" value="InterPro"/>
</dbReference>
<feature type="domain" description="RNA polymerase sigma-70 region 2" evidence="2">
    <location>
        <begin position="14"/>
        <end position="73"/>
    </location>
</feature>
<dbReference type="InterPro" id="IPR036388">
    <property type="entry name" value="WH-like_DNA-bd_sf"/>
</dbReference>
<dbReference type="InterPro" id="IPR013249">
    <property type="entry name" value="RNA_pol_sigma70_r4_t2"/>
</dbReference>
<name>A0A3D9XLD2_PARVE</name>
<dbReference type="InterPro" id="IPR032710">
    <property type="entry name" value="NTF2-like_dom_sf"/>
</dbReference>
<evidence type="ECO:0000256" key="1">
    <source>
        <dbReference type="ARBA" id="ARBA00011344"/>
    </source>
</evidence>
<dbReference type="NCBIfam" id="TIGR02937">
    <property type="entry name" value="sigma70-ECF"/>
    <property type="match status" value="1"/>
</dbReference>
<reference evidence="4 5" key="1">
    <citation type="submission" date="2018-08" db="EMBL/GenBank/DDBJ databases">
        <title>Genomic Encyclopedia of Archaeal and Bacterial Type Strains, Phase II (KMG-II): from individual species to whole genera.</title>
        <authorList>
            <person name="Goeker M."/>
        </authorList>
    </citation>
    <scope>NUCLEOTIDE SEQUENCE [LARGE SCALE GENOMIC DNA]</scope>
    <source>
        <strain evidence="4 5">DSM 17099</strain>
    </source>
</reference>
<comment type="subunit">
    <text evidence="1">Interacts transiently with the RNA polymerase catalytic core formed by RpoA, RpoB, RpoC and RpoZ (2 alpha, 1 beta, 1 beta' and 1 omega subunit) to form the RNA polymerase holoenzyme that can initiate transcription.</text>
</comment>
<dbReference type="Gene3D" id="1.10.1740.10">
    <property type="match status" value="1"/>
</dbReference>
<dbReference type="SUPFAM" id="SSF88659">
    <property type="entry name" value="Sigma3 and sigma4 domains of RNA polymerase sigma factors"/>
    <property type="match status" value="1"/>
</dbReference>
<dbReference type="SUPFAM" id="SSF88946">
    <property type="entry name" value="Sigma2 domain of RNA polymerase sigma factors"/>
    <property type="match status" value="1"/>
</dbReference>
<evidence type="ECO:0000259" key="2">
    <source>
        <dbReference type="Pfam" id="PF04542"/>
    </source>
</evidence>
<dbReference type="SUPFAM" id="SSF54427">
    <property type="entry name" value="NTF2-like"/>
    <property type="match status" value="1"/>
</dbReference>
<dbReference type="Gene3D" id="1.10.10.10">
    <property type="entry name" value="Winged helix-like DNA-binding domain superfamily/Winged helix DNA-binding domain"/>
    <property type="match status" value="1"/>
</dbReference>
<dbReference type="Gene3D" id="3.10.450.50">
    <property type="match status" value="1"/>
</dbReference>
<dbReference type="PANTHER" id="PTHR30173:SF43">
    <property type="entry name" value="ECF RNA POLYMERASE SIGMA FACTOR SIGI-RELATED"/>
    <property type="match status" value="1"/>
</dbReference>
<dbReference type="Proteomes" id="UP000256941">
    <property type="component" value="Unassembled WGS sequence"/>
</dbReference>
<comment type="caution">
    <text evidence="4">The sequence shown here is derived from an EMBL/GenBank/DDBJ whole genome shotgun (WGS) entry which is preliminary data.</text>
</comment>
<proteinExistence type="predicted"/>
<evidence type="ECO:0000313" key="4">
    <source>
        <dbReference type="EMBL" id="REF68932.1"/>
    </source>
</evidence>
<dbReference type="EMBL" id="QTUJ01000003">
    <property type="protein sequence ID" value="REF68932.1"/>
    <property type="molecule type" value="Genomic_DNA"/>
</dbReference>
<dbReference type="InterPro" id="IPR013325">
    <property type="entry name" value="RNA_pol_sigma_r2"/>
</dbReference>
<dbReference type="Pfam" id="PF08281">
    <property type="entry name" value="Sigma70_r4_2"/>
    <property type="match status" value="1"/>
</dbReference>
<dbReference type="GO" id="GO:0003677">
    <property type="term" value="F:DNA binding"/>
    <property type="evidence" value="ECO:0007669"/>
    <property type="project" value="InterPro"/>
</dbReference>
<dbReference type="AlphaFoldDB" id="A0A3D9XLD2"/>
<accession>A0A3D9XLD2</accession>
<gene>
    <name evidence="4" type="ORF">BDD41_4015</name>
</gene>
<sequence length="297" mass="32666">MEADRHAQIFQGQRRRLAGLAYRMTGSVADTEDIVQDAWLRFAGQDLRTIERPSRWLGAVVTRLCLDHLKSARMRRETYVGAWLPEPLVEDAAAGAEQQWIVTEDVGIALILTLDALSPEMRAAFILRDAFDYDFEEIAAVVGRSPVACRQLVSRARRRLAGAAPASSVQPDEALPIVTAFWQASRQGDMEGLLRLFAEEIEVHTDGGGKVPAAINVLRGRRRAAGFFAGIARKWPHAADAVPHLCRINGSPGFVLVKPGGVVQTTALAIREGRIAAIWIMRNPEKLRHLSPRVIAG</sequence>
<dbReference type="InterPro" id="IPR052704">
    <property type="entry name" value="ECF_Sigma-70_Domain"/>
</dbReference>
<dbReference type="InterPro" id="IPR007627">
    <property type="entry name" value="RNA_pol_sigma70_r2"/>
</dbReference>
<dbReference type="PANTHER" id="PTHR30173">
    <property type="entry name" value="SIGMA 19 FACTOR"/>
    <property type="match status" value="1"/>
</dbReference>
<dbReference type="RefSeq" id="WP_116222795.1">
    <property type="nucleotide sequence ID" value="NZ_CP038197.1"/>
</dbReference>
<dbReference type="InterPro" id="IPR014284">
    <property type="entry name" value="RNA_pol_sigma-70_dom"/>
</dbReference>
<organism evidence="4 5">
    <name type="scientific">Paracoccus versutus</name>
    <name type="common">Thiobacillus versutus</name>
    <dbReference type="NCBI Taxonomy" id="34007"/>
    <lineage>
        <taxon>Bacteria</taxon>
        <taxon>Pseudomonadati</taxon>
        <taxon>Pseudomonadota</taxon>
        <taxon>Alphaproteobacteria</taxon>
        <taxon>Rhodobacterales</taxon>
        <taxon>Paracoccaceae</taxon>
        <taxon>Paracoccus</taxon>
    </lineage>
</organism>
<evidence type="ECO:0000313" key="5">
    <source>
        <dbReference type="Proteomes" id="UP000256941"/>
    </source>
</evidence>
<feature type="domain" description="RNA polymerase sigma factor 70 region 4 type 2" evidence="3">
    <location>
        <begin position="110"/>
        <end position="160"/>
    </location>
</feature>
<dbReference type="NCBIfam" id="NF007214">
    <property type="entry name" value="PRK09636.1"/>
    <property type="match status" value="1"/>
</dbReference>
<evidence type="ECO:0000259" key="3">
    <source>
        <dbReference type="Pfam" id="PF08281"/>
    </source>
</evidence>
<dbReference type="GO" id="GO:0006352">
    <property type="term" value="P:DNA-templated transcription initiation"/>
    <property type="evidence" value="ECO:0007669"/>
    <property type="project" value="InterPro"/>
</dbReference>
<dbReference type="Pfam" id="PF04542">
    <property type="entry name" value="Sigma70_r2"/>
    <property type="match status" value="1"/>
</dbReference>
<protein>
    <submittedName>
        <fullName evidence="4">RNA polymerase sigma-70 factor (ECF subfamily)</fullName>
    </submittedName>
</protein>